<reference evidence="3" key="1">
    <citation type="submission" date="2025-08" db="UniProtKB">
        <authorList>
            <consortium name="RefSeq"/>
        </authorList>
    </citation>
    <scope>IDENTIFICATION</scope>
</reference>
<dbReference type="OrthoDB" id="8889733at2759"/>
<feature type="domain" description="N-acetyltransferase" evidence="1">
    <location>
        <begin position="8"/>
        <end position="141"/>
    </location>
</feature>
<name>A0A6P7JW07_9TELE</name>
<dbReference type="InterPro" id="IPR000182">
    <property type="entry name" value="GNAT_dom"/>
</dbReference>
<evidence type="ECO:0000313" key="3">
    <source>
        <dbReference type="RefSeq" id="XP_028280892.1"/>
    </source>
</evidence>
<dbReference type="InParanoid" id="A0A6P7JW07"/>
<evidence type="ECO:0000313" key="2">
    <source>
        <dbReference type="Proteomes" id="UP000515145"/>
    </source>
</evidence>
<dbReference type="GeneID" id="114448251"/>
<dbReference type="RefSeq" id="XP_028280892.1">
    <property type="nucleotide sequence ID" value="XM_028425091.1"/>
</dbReference>
<sequence>MSAEACDLECSLAEEQDLQQVLNICGPGDYNGLDYMAAFYHRWLQEPGRLVFIAKVKNRVVALESVLRVDGGQTVLVQGLRVVSDLRGHGIAGALQRHVTAYVRRHFPEVSAVRLSRGDPPPPQMLSKYRLIAKEAIFSLCCEAADLGLFVAELQSRLPCQADSSSSSGPVRLNQQQAASLILSPHVVSNLLPGKTIICDWEPLRPVEANLEVLWRRGLTWIADREYDPAAISLLTPPYSVPLRHDALRININIFGHSLPSVCSVLLAQLEALLPSVHGYLVIYAYVDPAVWPGLRQFCQTEANVTPFKDYWENFILEADL</sequence>
<dbReference type="PANTHER" id="PTHR47403:SF2">
    <property type="entry name" value="N-ACETYLTRANSFERASE 16,-LIKE"/>
    <property type="match status" value="1"/>
</dbReference>
<evidence type="ECO:0000259" key="1">
    <source>
        <dbReference type="PROSITE" id="PS51186"/>
    </source>
</evidence>
<protein>
    <submittedName>
        <fullName evidence="3">Probable N-acetyltransferase 16 isoform X1</fullName>
    </submittedName>
</protein>
<dbReference type="PANTHER" id="PTHR47403">
    <property type="entry name" value="LOC100145250 PROTEIN"/>
    <property type="match status" value="1"/>
</dbReference>
<dbReference type="Proteomes" id="UP000515145">
    <property type="component" value="Chromosome 16"/>
</dbReference>
<dbReference type="Gene3D" id="3.40.630.30">
    <property type="match status" value="1"/>
</dbReference>
<dbReference type="InterPro" id="IPR016181">
    <property type="entry name" value="Acyl_CoA_acyltransferase"/>
</dbReference>
<proteinExistence type="predicted"/>
<dbReference type="CDD" id="cd04301">
    <property type="entry name" value="NAT_SF"/>
    <property type="match status" value="1"/>
</dbReference>
<accession>A0A6P7JW07</accession>
<keyword evidence="2" id="KW-1185">Reference proteome</keyword>
<dbReference type="GO" id="GO:0016747">
    <property type="term" value="F:acyltransferase activity, transferring groups other than amino-acyl groups"/>
    <property type="evidence" value="ECO:0007669"/>
    <property type="project" value="InterPro"/>
</dbReference>
<dbReference type="Pfam" id="PF00583">
    <property type="entry name" value="Acetyltransf_1"/>
    <property type="match status" value="1"/>
</dbReference>
<dbReference type="Pfam" id="PF24066">
    <property type="entry name" value="Hisat_C"/>
    <property type="match status" value="1"/>
</dbReference>
<gene>
    <name evidence="3" type="primary">LOC114448251</name>
</gene>
<organism evidence="2 3">
    <name type="scientific">Parambassis ranga</name>
    <name type="common">Indian glassy fish</name>
    <dbReference type="NCBI Taxonomy" id="210632"/>
    <lineage>
        <taxon>Eukaryota</taxon>
        <taxon>Metazoa</taxon>
        <taxon>Chordata</taxon>
        <taxon>Craniata</taxon>
        <taxon>Vertebrata</taxon>
        <taxon>Euteleostomi</taxon>
        <taxon>Actinopterygii</taxon>
        <taxon>Neopterygii</taxon>
        <taxon>Teleostei</taxon>
        <taxon>Neoteleostei</taxon>
        <taxon>Acanthomorphata</taxon>
        <taxon>Ovalentaria</taxon>
        <taxon>Ambassidae</taxon>
        <taxon>Parambassis</taxon>
    </lineage>
</organism>
<dbReference type="AlphaFoldDB" id="A0A6P7JW07"/>
<dbReference type="SUPFAM" id="SSF55729">
    <property type="entry name" value="Acyl-CoA N-acyltransferases (Nat)"/>
    <property type="match status" value="1"/>
</dbReference>
<dbReference type="InterPro" id="IPR056483">
    <property type="entry name" value="Hisat_C"/>
</dbReference>
<dbReference type="PROSITE" id="PS51186">
    <property type="entry name" value="GNAT"/>
    <property type="match status" value="1"/>
</dbReference>